<dbReference type="PANTHER" id="PTHR21348">
    <property type="match status" value="1"/>
</dbReference>
<keyword evidence="7 12" id="KW-0560">Oxidoreductase</keyword>
<organism evidence="12 13">
    <name type="scientific">Mytilus coruscus</name>
    <name type="common">Sea mussel</name>
    <dbReference type="NCBI Taxonomy" id="42192"/>
    <lineage>
        <taxon>Eukaryota</taxon>
        <taxon>Metazoa</taxon>
        <taxon>Spiralia</taxon>
        <taxon>Lophotrochozoa</taxon>
        <taxon>Mollusca</taxon>
        <taxon>Bivalvia</taxon>
        <taxon>Autobranchia</taxon>
        <taxon>Pteriomorphia</taxon>
        <taxon>Mytilida</taxon>
        <taxon>Mytiloidea</taxon>
        <taxon>Mytilidae</taxon>
        <taxon>Mytilinae</taxon>
        <taxon>Mytilus</taxon>
    </lineage>
</organism>
<keyword evidence="3" id="KW-0488">Methylation</keyword>
<dbReference type="FunFam" id="3.90.1530.10:FF:000001">
    <property type="entry name" value="Sulfiredoxin"/>
    <property type="match status" value="1"/>
</dbReference>
<evidence type="ECO:0000256" key="10">
    <source>
        <dbReference type="SAM" id="SignalP"/>
    </source>
</evidence>
<feature type="chain" id="PRO_5027021273" description="sulfiredoxin" evidence="10">
    <location>
        <begin position="33"/>
        <end position="180"/>
    </location>
</feature>
<evidence type="ECO:0000259" key="11">
    <source>
        <dbReference type="SMART" id="SM00470"/>
    </source>
</evidence>
<evidence type="ECO:0000256" key="9">
    <source>
        <dbReference type="ARBA" id="ARBA00047514"/>
    </source>
</evidence>
<evidence type="ECO:0000256" key="6">
    <source>
        <dbReference type="ARBA" id="ARBA00022862"/>
    </source>
</evidence>
<dbReference type="GO" id="GO:0005524">
    <property type="term" value="F:ATP binding"/>
    <property type="evidence" value="ECO:0007669"/>
    <property type="project" value="UniProtKB-KW"/>
</dbReference>
<dbReference type="EC" id="1.8.98.2" evidence="2"/>
<keyword evidence="10" id="KW-0732">Signal</keyword>
<evidence type="ECO:0000313" key="13">
    <source>
        <dbReference type="Proteomes" id="UP000507470"/>
    </source>
</evidence>
<evidence type="ECO:0000313" key="12">
    <source>
        <dbReference type="EMBL" id="CAC5367332.1"/>
    </source>
</evidence>
<accession>A0A6J8AHV0</accession>
<dbReference type="PANTHER" id="PTHR21348:SF2">
    <property type="entry name" value="SULFIREDOXIN-1"/>
    <property type="match status" value="1"/>
</dbReference>
<dbReference type="InterPro" id="IPR003115">
    <property type="entry name" value="ParB_N"/>
</dbReference>
<evidence type="ECO:0000256" key="4">
    <source>
        <dbReference type="ARBA" id="ARBA00022741"/>
    </source>
</evidence>
<dbReference type="GO" id="GO:0032542">
    <property type="term" value="F:sulfiredoxin activity"/>
    <property type="evidence" value="ECO:0007669"/>
    <property type="project" value="UniProtKB-EC"/>
</dbReference>
<reference evidence="12 13" key="1">
    <citation type="submission" date="2020-06" db="EMBL/GenBank/DDBJ databases">
        <authorList>
            <person name="Li R."/>
            <person name="Bekaert M."/>
        </authorList>
    </citation>
    <scope>NUCLEOTIDE SEQUENCE [LARGE SCALE GENOMIC DNA]</scope>
    <source>
        <strain evidence="13">wild</strain>
    </source>
</reference>
<dbReference type="EMBL" id="CACVKT020001359">
    <property type="protein sequence ID" value="CAC5367332.1"/>
    <property type="molecule type" value="Genomic_DNA"/>
</dbReference>
<dbReference type="Pfam" id="PF02195">
    <property type="entry name" value="ParB_N"/>
    <property type="match status" value="1"/>
</dbReference>
<comment type="similarity">
    <text evidence="1">Belongs to the sulfiredoxin family.</text>
</comment>
<dbReference type="CDD" id="cd16395">
    <property type="entry name" value="Srx"/>
    <property type="match status" value="1"/>
</dbReference>
<keyword evidence="4" id="KW-0547">Nucleotide-binding</keyword>
<dbReference type="SUPFAM" id="SSF110849">
    <property type="entry name" value="ParB/Sulfiredoxin"/>
    <property type="match status" value="1"/>
</dbReference>
<dbReference type="Proteomes" id="UP000507470">
    <property type="component" value="Unassembled WGS sequence"/>
</dbReference>
<protein>
    <recommendedName>
        <fullName evidence="2">sulfiredoxin</fullName>
        <ecNumber evidence="2">1.8.98.2</ecNumber>
    </recommendedName>
</protein>
<evidence type="ECO:0000256" key="5">
    <source>
        <dbReference type="ARBA" id="ARBA00022840"/>
    </source>
</evidence>
<gene>
    <name evidence="12" type="ORF">MCOR_7280</name>
</gene>
<proteinExistence type="inferred from homology"/>
<comment type="catalytic activity">
    <reaction evidence="9">
        <text>S-hydroxy-S-oxy-L-cysteinyl-[peroxiredoxin] + [protein]-dithiol + ATP = S-hydroxy-L-cysteinyl-[peroxiredoxin] + [protein]-disulfide + ADP + phosphate</text>
        <dbReference type="Rhea" id="RHEA:17545"/>
        <dbReference type="Rhea" id="RHEA-COMP:10593"/>
        <dbReference type="Rhea" id="RHEA-COMP:10594"/>
        <dbReference type="Rhea" id="RHEA-COMP:13681"/>
        <dbReference type="Rhea" id="RHEA-COMP:17976"/>
        <dbReference type="ChEBI" id="CHEBI:29950"/>
        <dbReference type="ChEBI" id="CHEBI:30616"/>
        <dbReference type="ChEBI" id="CHEBI:43474"/>
        <dbReference type="ChEBI" id="CHEBI:50058"/>
        <dbReference type="ChEBI" id="CHEBI:61973"/>
        <dbReference type="ChEBI" id="CHEBI:61974"/>
        <dbReference type="ChEBI" id="CHEBI:456216"/>
        <dbReference type="EC" id="1.8.98.2"/>
    </reaction>
</comment>
<evidence type="ECO:0000256" key="1">
    <source>
        <dbReference type="ARBA" id="ARBA00009609"/>
    </source>
</evidence>
<dbReference type="GO" id="GO:0034599">
    <property type="term" value="P:cellular response to oxidative stress"/>
    <property type="evidence" value="ECO:0007669"/>
    <property type="project" value="TreeGrafter"/>
</dbReference>
<dbReference type="AlphaFoldDB" id="A0A6J8AHV0"/>
<keyword evidence="6" id="KW-0049">Antioxidant</keyword>
<evidence type="ECO:0000256" key="3">
    <source>
        <dbReference type="ARBA" id="ARBA00022481"/>
    </source>
</evidence>
<keyword evidence="5" id="KW-0067">ATP-binding</keyword>
<dbReference type="InterPro" id="IPR036086">
    <property type="entry name" value="ParB/Sulfiredoxin_sf"/>
</dbReference>
<dbReference type="GO" id="GO:0005737">
    <property type="term" value="C:cytoplasm"/>
    <property type="evidence" value="ECO:0007669"/>
    <property type="project" value="TreeGrafter"/>
</dbReference>
<dbReference type="OrthoDB" id="10023328at2759"/>
<evidence type="ECO:0000256" key="7">
    <source>
        <dbReference type="ARBA" id="ARBA00023002"/>
    </source>
</evidence>
<keyword evidence="8" id="KW-1015">Disulfide bond</keyword>
<evidence type="ECO:0000256" key="8">
    <source>
        <dbReference type="ARBA" id="ARBA00023157"/>
    </source>
</evidence>
<name>A0A6J8AHV0_MYTCO</name>
<evidence type="ECO:0000256" key="2">
    <source>
        <dbReference type="ARBA" id="ARBA00013055"/>
    </source>
</evidence>
<feature type="domain" description="ParB-like N-terminal" evidence="11">
    <location>
        <begin position="85"/>
        <end position="178"/>
    </location>
</feature>
<feature type="signal peptide" evidence="10">
    <location>
        <begin position="1"/>
        <end position="32"/>
    </location>
</feature>
<dbReference type="InterPro" id="IPR016692">
    <property type="entry name" value="Sulfiredoxin"/>
</dbReference>
<sequence>MIIKLPLTLYNRIIRSFLTLFFCLNYFPTETAEVVYDTPFNLAATRVPVSLKLSDTCSVTDMSTQQFEQTCKDVTVHAAHIEEVHNVPLNVIIRPIPPILEEENVGSLMLTIQEDEEKVPPIDVLWIEGRNGGNYFYSFGGCHRFEAYKRLQRQTIPCKLFRSTINDLRTYLGGSTPDLL</sequence>
<dbReference type="Gene3D" id="3.90.1530.10">
    <property type="entry name" value="Conserved hypothetical protein from pyrococcus furiosus pfu- 392566-001, ParB domain"/>
    <property type="match status" value="1"/>
</dbReference>
<dbReference type="SMART" id="SM00470">
    <property type="entry name" value="ParB"/>
    <property type="match status" value="1"/>
</dbReference>
<keyword evidence="13" id="KW-1185">Reference proteome</keyword>